<dbReference type="RefSeq" id="WP_012575606.1">
    <property type="nucleotide sequence ID" value="NC_011567.1"/>
</dbReference>
<accession>B7GLJ4</accession>
<dbReference type="GeneID" id="7038313"/>
<gene>
    <name evidence="1" type="ordered locus">Aflv_2061</name>
</gene>
<proteinExistence type="predicted"/>
<dbReference type="EMBL" id="CP000922">
    <property type="protein sequence ID" value="ACJ34420.1"/>
    <property type="molecule type" value="Genomic_DNA"/>
</dbReference>
<reference evidence="1 2" key="1">
    <citation type="journal article" date="2008" name="Genome Biol.">
        <title>Encapsulated in silica: genome, proteome and physiology of the thermophilic bacterium Anoxybacillus flavithermus WK1.</title>
        <authorList>
            <person name="Saw J.H."/>
            <person name="Mountain B.W."/>
            <person name="Feng L."/>
            <person name="Omelchenko M.V."/>
            <person name="Hou S."/>
            <person name="Saito J.A."/>
            <person name="Stott M.B."/>
            <person name="Li D."/>
            <person name="Zhao G."/>
            <person name="Wu J."/>
            <person name="Galperin M.Y."/>
            <person name="Koonin E.V."/>
            <person name="Makarova K.S."/>
            <person name="Wolf Y.I."/>
            <person name="Rigden D.J."/>
            <person name="Dunfield P.F."/>
            <person name="Wang L."/>
            <person name="Alam M."/>
        </authorList>
    </citation>
    <scope>NUCLEOTIDE SEQUENCE [LARGE SCALE GENOMIC DNA]</scope>
    <source>
        <strain evidence="2">DSM 21510 / WK1</strain>
    </source>
</reference>
<organism evidence="1 2">
    <name type="scientific">Anoxybacillus flavithermus (strain DSM 21510 / WK1)</name>
    <dbReference type="NCBI Taxonomy" id="491915"/>
    <lineage>
        <taxon>Bacteria</taxon>
        <taxon>Bacillati</taxon>
        <taxon>Bacillota</taxon>
        <taxon>Bacilli</taxon>
        <taxon>Bacillales</taxon>
        <taxon>Anoxybacillaceae</taxon>
        <taxon>Anoxybacillus</taxon>
    </lineage>
</organism>
<dbReference type="HOGENOM" id="CLU_703296_0_0_9"/>
<dbReference type="KEGG" id="afl:Aflv_2061"/>
<dbReference type="STRING" id="491915.Aflv_2061"/>
<sequence length="392" mass="46369">MTNVNTIKCAYIINQIINSTNPHIKGVGFHFPLLGLHELTRQYFSLPNEIKFLAGPQIVESIKNHISKSKITSYVNDGIIIDKNIKEFSVNLSFIKEIGSELSLQRLHNTLYSEDFFKGIIRTLKKLLKDENYDLKMCYKLFDELLLLLIEYLFIRGHSKESLYAKFNNITSQNQKNSYDAAIKILDHLMTIGTKPLSSMEKLDVKIIINKQKSFSNYRFLHSFIERHLTDLFKENRISKYVKSDTYFNTEYHFIIYKIDKEYVDKTLTKFLEAYNLLKHRFDFPENHLILYLENKVFTVPNLKEDSKIKVKYFERFLLECNFIDLSDMMNLEILKALEWTSFPEKTTDKKYAFMSLWSIMEFLLIDSVDDNKIDTICKNFIPYMSRNYSAT</sequence>
<dbReference type="Proteomes" id="UP000000742">
    <property type="component" value="Chromosome"/>
</dbReference>
<name>B7GLJ4_ANOFW</name>
<evidence type="ECO:0000313" key="2">
    <source>
        <dbReference type="Proteomes" id="UP000000742"/>
    </source>
</evidence>
<dbReference type="AlphaFoldDB" id="B7GLJ4"/>
<evidence type="ECO:0000313" key="1">
    <source>
        <dbReference type="EMBL" id="ACJ34420.1"/>
    </source>
</evidence>
<dbReference type="PATRIC" id="fig|491915.6.peg.2114"/>
<protein>
    <submittedName>
        <fullName evidence="1">Uncharacterized protein</fullName>
    </submittedName>
</protein>